<feature type="transmembrane region" description="Helical" evidence="1">
    <location>
        <begin position="143"/>
        <end position="162"/>
    </location>
</feature>
<dbReference type="InterPro" id="IPR010640">
    <property type="entry name" value="Low_temperature_requirement_A"/>
</dbReference>
<feature type="transmembrane region" description="Helical" evidence="1">
    <location>
        <begin position="77"/>
        <end position="101"/>
    </location>
</feature>
<dbReference type="PANTHER" id="PTHR36840:SF1">
    <property type="entry name" value="BLL5714 PROTEIN"/>
    <property type="match status" value="1"/>
</dbReference>
<feature type="transmembrane region" description="Helical" evidence="1">
    <location>
        <begin position="364"/>
        <end position="384"/>
    </location>
</feature>
<feature type="transmembrane region" description="Helical" evidence="1">
    <location>
        <begin position="341"/>
        <end position="358"/>
    </location>
</feature>
<evidence type="ECO:0000313" key="2">
    <source>
        <dbReference type="EMBL" id="MPV90545.1"/>
    </source>
</evidence>
<proteinExistence type="predicted"/>
<keyword evidence="3" id="KW-1185">Reference proteome</keyword>
<dbReference type="AlphaFoldDB" id="A0A7J9V0Y0"/>
<reference evidence="2 3" key="1">
    <citation type="submission" date="2019-10" db="EMBL/GenBank/DDBJ databases">
        <title>Georgenia wutianyii sp. nov. and Georgenia yuyongxinii sp. nov. isolated from plateau pika (Ochotona curzoniae) in the Qinghai-Tibet plateau of China.</title>
        <authorList>
            <person name="Tian Z."/>
        </authorList>
    </citation>
    <scope>NUCLEOTIDE SEQUENCE [LARGE SCALE GENOMIC DNA]</scope>
    <source>
        <strain evidence="2 3">JCM 15130</strain>
    </source>
</reference>
<feature type="transmembrane region" description="Helical" evidence="1">
    <location>
        <begin position="307"/>
        <end position="329"/>
    </location>
</feature>
<protein>
    <submittedName>
        <fullName evidence="2">Low temperature requirement protein A</fullName>
    </submittedName>
</protein>
<dbReference type="OrthoDB" id="7698234at2"/>
<gene>
    <name evidence="2" type="ORF">GB882_17875</name>
</gene>
<dbReference type="PANTHER" id="PTHR36840">
    <property type="entry name" value="BLL5714 PROTEIN"/>
    <property type="match status" value="1"/>
</dbReference>
<sequence>MSGRDPDEDHRNATPLELLYDLTFVVAFGQDADQFAHLLGQGHLAGGLIGFGFATFAICWAWTNFSWFASAYDTDDWAFRLATMVQMVGVLILALSLPQVFQSLDTGGPVSNAVAVAGYVVMRVAMVFLWLRAAKHDPSRRRACLDYAVTIGIAQVGWVALIPAHLTLGAFFAWGSLFLLIEVGGPLLAERRKGGTPWHAQHIAERYALLTIIALGEGVIGTVASLGAVVGAQGWTFDAALVALAGTGLTFGMWWMYFLVPTGELLQAHRERGLPWGYAHILLFASVVATGAGLQVAAYYLAGQAHIGAASTVLAVALPVAAFVITLFASYTYLVHAWDSFALTLLAGTAAVLTAAFAMAALSVPMAICLVMLMLAPVVTVVGYETIGHRHMALTLERALAG</sequence>
<feature type="transmembrane region" description="Helical" evidence="1">
    <location>
        <begin position="239"/>
        <end position="260"/>
    </location>
</feature>
<feature type="transmembrane region" description="Helical" evidence="1">
    <location>
        <begin position="44"/>
        <end position="65"/>
    </location>
</feature>
<accession>A0A7J9V0Y0</accession>
<dbReference type="Pfam" id="PF06772">
    <property type="entry name" value="LtrA"/>
    <property type="match status" value="1"/>
</dbReference>
<feature type="transmembrane region" description="Helical" evidence="1">
    <location>
        <begin position="168"/>
        <end position="189"/>
    </location>
</feature>
<feature type="transmembrane region" description="Helical" evidence="1">
    <location>
        <begin position="113"/>
        <end position="131"/>
    </location>
</feature>
<keyword evidence="1" id="KW-0812">Transmembrane</keyword>
<dbReference type="Proteomes" id="UP000429644">
    <property type="component" value="Unassembled WGS sequence"/>
</dbReference>
<keyword evidence="1" id="KW-1133">Transmembrane helix</keyword>
<dbReference type="EMBL" id="WHPD01003838">
    <property type="protein sequence ID" value="MPV90545.1"/>
    <property type="molecule type" value="Genomic_DNA"/>
</dbReference>
<evidence type="ECO:0000256" key="1">
    <source>
        <dbReference type="SAM" id="Phobius"/>
    </source>
</evidence>
<keyword evidence="1" id="KW-0472">Membrane</keyword>
<name>A0A7J9V0Y0_9MICO</name>
<dbReference type="RefSeq" id="WP_152233355.1">
    <property type="nucleotide sequence ID" value="NZ_BAAAOT010000044.1"/>
</dbReference>
<feature type="transmembrane region" description="Helical" evidence="1">
    <location>
        <begin position="209"/>
        <end position="233"/>
    </location>
</feature>
<feature type="transmembrane region" description="Helical" evidence="1">
    <location>
        <begin position="281"/>
        <end position="301"/>
    </location>
</feature>
<comment type="caution">
    <text evidence="2">The sequence shown here is derived from an EMBL/GenBank/DDBJ whole genome shotgun (WGS) entry which is preliminary data.</text>
</comment>
<organism evidence="2 3">
    <name type="scientific">Georgenia ruanii</name>
    <dbReference type="NCBI Taxonomy" id="348442"/>
    <lineage>
        <taxon>Bacteria</taxon>
        <taxon>Bacillati</taxon>
        <taxon>Actinomycetota</taxon>
        <taxon>Actinomycetes</taxon>
        <taxon>Micrococcales</taxon>
        <taxon>Bogoriellaceae</taxon>
        <taxon>Georgenia</taxon>
    </lineage>
</organism>
<evidence type="ECO:0000313" key="3">
    <source>
        <dbReference type="Proteomes" id="UP000429644"/>
    </source>
</evidence>